<proteinExistence type="predicted"/>
<evidence type="ECO:0000256" key="2">
    <source>
        <dbReference type="SAM" id="Phobius"/>
    </source>
</evidence>
<reference evidence="4" key="1">
    <citation type="submission" date="2013-01" db="EMBL/GenBank/DDBJ databases">
        <title>Draft Genome Sequence of a Mulberry Tree, Morus notabilis C.K. Schneid.</title>
        <authorList>
            <person name="He N."/>
            <person name="Zhao S."/>
        </authorList>
    </citation>
    <scope>NUCLEOTIDE SEQUENCE</scope>
</reference>
<feature type="transmembrane region" description="Helical" evidence="2">
    <location>
        <begin position="111"/>
        <end position="129"/>
    </location>
</feature>
<organism evidence="3 4">
    <name type="scientific">Morus notabilis</name>
    <dbReference type="NCBI Taxonomy" id="981085"/>
    <lineage>
        <taxon>Eukaryota</taxon>
        <taxon>Viridiplantae</taxon>
        <taxon>Streptophyta</taxon>
        <taxon>Embryophyta</taxon>
        <taxon>Tracheophyta</taxon>
        <taxon>Spermatophyta</taxon>
        <taxon>Magnoliopsida</taxon>
        <taxon>eudicotyledons</taxon>
        <taxon>Gunneridae</taxon>
        <taxon>Pentapetalae</taxon>
        <taxon>rosids</taxon>
        <taxon>fabids</taxon>
        <taxon>Rosales</taxon>
        <taxon>Moraceae</taxon>
        <taxon>Moreae</taxon>
        <taxon>Morus</taxon>
    </lineage>
</organism>
<evidence type="ECO:0000313" key="3">
    <source>
        <dbReference type="EMBL" id="EXB44931.1"/>
    </source>
</evidence>
<feature type="compositionally biased region" description="Polar residues" evidence="1">
    <location>
        <begin position="11"/>
        <end position="21"/>
    </location>
</feature>
<name>W9QP44_9ROSA</name>
<dbReference type="Proteomes" id="UP000030645">
    <property type="component" value="Unassembled WGS sequence"/>
</dbReference>
<gene>
    <name evidence="3" type="ORF">L484_026519</name>
</gene>
<feature type="compositionally biased region" description="Polar residues" evidence="1">
    <location>
        <begin position="37"/>
        <end position="53"/>
    </location>
</feature>
<accession>W9QP44</accession>
<feature type="region of interest" description="Disordered" evidence="1">
    <location>
        <begin position="1"/>
        <end position="53"/>
    </location>
</feature>
<keyword evidence="4" id="KW-1185">Reference proteome</keyword>
<keyword evidence="2" id="KW-1133">Transmembrane helix</keyword>
<feature type="transmembrane region" description="Helical" evidence="2">
    <location>
        <begin position="83"/>
        <end position="99"/>
    </location>
</feature>
<dbReference type="AlphaFoldDB" id="W9QP44"/>
<feature type="transmembrane region" description="Helical" evidence="2">
    <location>
        <begin position="136"/>
        <end position="160"/>
    </location>
</feature>
<dbReference type="EMBL" id="KE343883">
    <property type="protein sequence ID" value="EXB44931.1"/>
    <property type="molecule type" value="Genomic_DNA"/>
</dbReference>
<feature type="compositionally biased region" description="Basic and acidic residues" evidence="1">
    <location>
        <begin position="1"/>
        <end position="10"/>
    </location>
</feature>
<keyword evidence="2" id="KW-0812">Transmembrane</keyword>
<evidence type="ECO:0000313" key="4">
    <source>
        <dbReference type="Proteomes" id="UP000030645"/>
    </source>
</evidence>
<feature type="transmembrane region" description="Helical" evidence="2">
    <location>
        <begin position="166"/>
        <end position="185"/>
    </location>
</feature>
<protein>
    <submittedName>
        <fullName evidence="3">Uncharacterized protein</fullName>
    </submittedName>
</protein>
<keyword evidence="2" id="KW-0472">Membrane</keyword>
<sequence length="190" mass="21652">MASDGKEKVPSETNELNFQPRQENERRADDEYDNIEAQKNTNYPQQETTEPQESSFRKCFRKYKASGPTMKEALDKQDMPKHAIAWGVAIGTAIAVMYQKDPKPMTGFMEVVAWFLPLSVTALFIGILWRRPFPRFAFIATLVGYTLIFGSLFCLFSFFLKGQFTAFIPMACWVIIVLVLFPAFIHGLSA</sequence>
<evidence type="ECO:0000256" key="1">
    <source>
        <dbReference type="SAM" id="MobiDB-lite"/>
    </source>
</evidence>